<gene>
    <name evidence="2" type="ORF">SNEC2469_LOCUS9086</name>
</gene>
<feature type="region of interest" description="Disordered" evidence="1">
    <location>
        <begin position="1"/>
        <end position="22"/>
    </location>
</feature>
<reference evidence="2" key="1">
    <citation type="submission" date="2021-02" db="EMBL/GenBank/DDBJ databases">
        <authorList>
            <person name="Dougan E. K."/>
            <person name="Rhodes N."/>
            <person name="Thang M."/>
            <person name="Chan C."/>
        </authorList>
    </citation>
    <scope>NUCLEOTIDE SEQUENCE</scope>
</reference>
<accession>A0A812PDR4</accession>
<dbReference type="Proteomes" id="UP000601435">
    <property type="component" value="Unassembled WGS sequence"/>
</dbReference>
<comment type="caution">
    <text evidence="2">The sequence shown here is derived from an EMBL/GenBank/DDBJ whole genome shotgun (WGS) entry which is preliminary data.</text>
</comment>
<keyword evidence="3" id="KW-1185">Reference proteome</keyword>
<dbReference type="EMBL" id="CAJNJA010014800">
    <property type="protein sequence ID" value="CAE7350380.1"/>
    <property type="molecule type" value="Genomic_DNA"/>
</dbReference>
<dbReference type="AlphaFoldDB" id="A0A812PDR4"/>
<name>A0A812PDR4_9DINO</name>
<proteinExistence type="predicted"/>
<evidence type="ECO:0000313" key="2">
    <source>
        <dbReference type="EMBL" id="CAE7350380.1"/>
    </source>
</evidence>
<evidence type="ECO:0000313" key="3">
    <source>
        <dbReference type="Proteomes" id="UP000601435"/>
    </source>
</evidence>
<evidence type="ECO:0000256" key="1">
    <source>
        <dbReference type="SAM" id="MobiDB-lite"/>
    </source>
</evidence>
<sequence>MPSKSTASRAMPTENSVSSFSNPSMKTWRGLIASSSSSGAFTLAGMISERCMAFQREAGLACCRFCPLLRPWRNGWLYSA</sequence>
<organism evidence="2 3">
    <name type="scientific">Symbiodinium necroappetens</name>
    <dbReference type="NCBI Taxonomy" id="1628268"/>
    <lineage>
        <taxon>Eukaryota</taxon>
        <taxon>Sar</taxon>
        <taxon>Alveolata</taxon>
        <taxon>Dinophyceae</taxon>
        <taxon>Suessiales</taxon>
        <taxon>Symbiodiniaceae</taxon>
        <taxon>Symbiodinium</taxon>
    </lineage>
</organism>
<protein>
    <submittedName>
        <fullName evidence="2">Uncharacterized protein</fullName>
    </submittedName>
</protein>